<dbReference type="AlphaFoldDB" id="A0AAJ6BE24"/>
<dbReference type="InterPro" id="IPR005467">
    <property type="entry name" value="His_kinase_dom"/>
</dbReference>
<dbReference type="Gene3D" id="3.30.450.40">
    <property type="match status" value="1"/>
</dbReference>
<dbReference type="PANTHER" id="PTHR43102">
    <property type="entry name" value="SLR1143 PROTEIN"/>
    <property type="match status" value="1"/>
</dbReference>
<dbReference type="SUPFAM" id="SSF55874">
    <property type="entry name" value="ATPase domain of HSP90 chaperone/DNA topoisomerase II/histidine kinase"/>
    <property type="match status" value="1"/>
</dbReference>
<dbReference type="PANTHER" id="PTHR43102:SF2">
    <property type="entry name" value="GAF DOMAIN-CONTAINING PROTEIN"/>
    <property type="match status" value="1"/>
</dbReference>
<evidence type="ECO:0000313" key="4">
    <source>
        <dbReference type="EMBL" id="WEK33558.1"/>
    </source>
</evidence>
<accession>A0AAJ6BE24</accession>
<dbReference type="PRINTS" id="PR00344">
    <property type="entry name" value="BCTRLSENSOR"/>
</dbReference>
<dbReference type="GO" id="GO:0004673">
    <property type="term" value="F:protein histidine kinase activity"/>
    <property type="evidence" value="ECO:0007669"/>
    <property type="project" value="UniProtKB-EC"/>
</dbReference>
<comment type="catalytic activity">
    <reaction evidence="1">
        <text>ATP + protein L-histidine = ADP + protein N-phospho-L-histidine.</text>
        <dbReference type="EC" id="2.7.13.3"/>
    </reaction>
</comment>
<evidence type="ECO:0000313" key="5">
    <source>
        <dbReference type="Proteomes" id="UP001220610"/>
    </source>
</evidence>
<dbReference type="Gene3D" id="3.30.565.10">
    <property type="entry name" value="Histidine kinase-like ATPase, C-terminal domain"/>
    <property type="match status" value="1"/>
</dbReference>
<protein>
    <recommendedName>
        <fullName evidence="2">histidine kinase</fullName>
        <ecNumber evidence="2">2.7.13.3</ecNumber>
    </recommendedName>
</protein>
<dbReference type="Pfam" id="PF02518">
    <property type="entry name" value="HATPase_c"/>
    <property type="match status" value="1"/>
</dbReference>
<keyword evidence="4" id="KW-0808">Transferase</keyword>
<dbReference type="EMBL" id="CP119311">
    <property type="protein sequence ID" value="WEK33558.1"/>
    <property type="molecule type" value="Genomic_DNA"/>
</dbReference>
<dbReference type="InterPro" id="IPR003594">
    <property type="entry name" value="HATPase_dom"/>
</dbReference>
<dbReference type="InterPro" id="IPR003018">
    <property type="entry name" value="GAF"/>
</dbReference>
<dbReference type="Proteomes" id="UP001220610">
    <property type="component" value="Chromosome"/>
</dbReference>
<dbReference type="EC" id="2.7.13.3" evidence="2"/>
<sequence>MISAVLPQKEAERLAELYSLNLLDTESEQDFTDVVELASFICQTPISLISLIDKDRQWFKAAKGLNATETPRSIALCAHTILSSKPLIVTDVTSDKRFLDNPLVQEEPSIRFYAGFPLISKAGNNLGSLCVIDNKPRQLDDHQLNALAVLSKQVIKLMEERRTSELLREISQLELKQSAGLKQLIDTQRRIMSILGHDTRAPLHAINRLIKQVSLGTVSATEITPYFELIGNQLDATIILLDNLVAWGKTHVAPGTHSADRFMVQRVVDESIELLSEAAINKNITLINKVKETIFMFTSRQIVGFTLRNLISNAIKFSDHGTVTITAVPRDAYIAITVTDTGIGMTASQVKAYKNNQAVSSSGTSHESGSGLGVVLIHEFLQQHGGRMEVDSVLGEGTSITVYFQAQKP</sequence>
<gene>
    <name evidence="4" type="ORF">P0Y53_13785</name>
</gene>
<proteinExistence type="predicted"/>
<evidence type="ECO:0000256" key="1">
    <source>
        <dbReference type="ARBA" id="ARBA00000085"/>
    </source>
</evidence>
<dbReference type="InterPro" id="IPR036890">
    <property type="entry name" value="HATPase_C_sf"/>
</dbReference>
<dbReference type="InterPro" id="IPR004358">
    <property type="entry name" value="Sig_transdc_His_kin-like_C"/>
</dbReference>
<reference evidence="4" key="1">
    <citation type="submission" date="2023-03" db="EMBL/GenBank/DDBJ databases">
        <title>Andean soil-derived lignocellulolytic bacterial consortium as a source of novel taxa and putative plastic-active enzymes.</title>
        <authorList>
            <person name="Diaz-Garcia L."/>
            <person name="Chuvochina M."/>
            <person name="Feuerriegel G."/>
            <person name="Bunk B."/>
            <person name="Sproer C."/>
            <person name="Streit W.R."/>
            <person name="Rodriguez L.M."/>
            <person name="Overmann J."/>
            <person name="Jimenez D.J."/>
        </authorList>
    </citation>
    <scope>NUCLEOTIDE SEQUENCE</scope>
    <source>
        <strain evidence="4">MAG 7</strain>
    </source>
</reference>
<organism evidence="4 5">
    <name type="scientific">Candidatus Pseudobacter hemicellulosilyticus</name>
    <dbReference type="NCBI Taxonomy" id="3121375"/>
    <lineage>
        <taxon>Bacteria</taxon>
        <taxon>Pseudomonadati</taxon>
        <taxon>Bacteroidota</taxon>
        <taxon>Chitinophagia</taxon>
        <taxon>Chitinophagales</taxon>
        <taxon>Chitinophagaceae</taxon>
        <taxon>Pseudobacter</taxon>
    </lineage>
</organism>
<evidence type="ECO:0000256" key="2">
    <source>
        <dbReference type="ARBA" id="ARBA00012438"/>
    </source>
</evidence>
<feature type="domain" description="Histidine kinase" evidence="3">
    <location>
        <begin position="194"/>
        <end position="408"/>
    </location>
</feature>
<dbReference type="InterPro" id="IPR029016">
    <property type="entry name" value="GAF-like_dom_sf"/>
</dbReference>
<dbReference type="SUPFAM" id="SSF55781">
    <property type="entry name" value="GAF domain-like"/>
    <property type="match status" value="1"/>
</dbReference>
<name>A0AAJ6BE24_9BACT</name>
<keyword evidence="4" id="KW-0418">Kinase</keyword>
<dbReference type="Pfam" id="PF01590">
    <property type="entry name" value="GAF"/>
    <property type="match status" value="1"/>
</dbReference>
<evidence type="ECO:0000259" key="3">
    <source>
        <dbReference type="PROSITE" id="PS50109"/>
    </source>
</evidence>
<dbReference type="SMART" id="SM00387">
    <property type="entry name" value="HATPase_c"/>
    <property type="match status" value="1"/>
</dbReference>
<dbReference type="SMART" id="SM00065">
    <property type="entry name" value="GAF"/>
    <property type="match status" value="1"/>
</dbReference>
<dbReference type="PROSITE" id="PS50109">
    <property type="entry name" value="HIS_KIN"/>
    <property type="match status" value="1"/>
</dbReference>